<dbReference type="InterPro" id="IPR021109">
    <property type="entry name" value="Peptidase_aspartic_dom_sf"/>
</dbReference>
<keyword evidence="2" id="KW-0645">Protease</keyword>
<dbReference type="InterPro" id="IPR032861">
    <property type="entry name" value="TAXi_N"/>
</dbReference>
<feature type="compositionally biased region" description="Basic and acidic residues" evidence="6">
    <location>
        <begin position="191"/>
        <end position="202"/>
    </location>
</feature>
<protein>
    <recommendedName>
        <fullName evidence="8">Peptidase A1 domain-containing protein</fullName>
    </recommendedName>
</protein>
<keyword evidence="5" id="KW-0325">Glycoprotein</keyword>
<keyword evidence="10" id="KW-1185">Reference proteome</keyword>
<feature type="transmembrane region" description="Helical" evidence="7">
    <location>
        <begin position="19"/>
        <end position="43"/>
    </location>
</feature>
<dbReference type="OrthoDB" id="634091at2759"/>
<dbReference type="Proteomes" id="UP000636709">
    <property type="component" value="Unassembled WGS sequence"/>
</dbReference>
<dbReference type="InterPro" id="IPR032799">
    <property type="entry name" value="TAXi_C"/>
</dbReference>
<evidence type="ECO:0000256" key="2">
    <source>
        <dbReference type="ARBA" id="ARBA00022670"/>
    </source>
</evidence>
<feature type="domain" description="Peptidase A1" evidence="8">
    <location>
        <begin position="231"/>
        <end position="639"/>
    </location>
</feature>
<dbReference type="Pfam" id="PF14541">
    <property type="entry name" value="TAXi_C"/>
    <property type="match status" value="1"/>
</dbReference>
<dbReference type="PANTHER" id="PTHR47967">
    <property type="entry name" value="OS07G0603500 PROTEIN-RELATED"/>
    <property type="match status" value="1"/>
</dbReference>
<dbReference type="InterPro" id="IPR051708">
    <property type="entry name" value="Plant_Aspart_Prot_A1"/>
</dbReference>
<proteinExistence type="inferred from homology"/>
<evidence type="ECO:0000259" key="8">
    <source>
        <dbReference type="PROSITE" id="PS51767"/>
    </source>
</evidence>
<dbReference type="GO" id="GO:0004190">
    <property type="term" value="F:aspartic-type endopeptidase activity"/>
    <property type="evidence" value="ECO:0007669"/>
    <property type="project" value="UniProtKB-KW"/>
</dbReference>
<evidence type="ECO:0000256" key="1">
    <source>
        <dbReference type="ARBA" id="ARBA00007447"/>
    </source>
</evidence>
<evidence type="ECO:0000313" key="10">
    <source>
        <dbReference type="Proteomes" id="UP000636709"/>
    </source>
</evidence>
<keyword evidence="3" id="KW-0064">Aspartyl protease</keyword>
<evidence type="ECO:0000256" key="4">
    <source>
        <dbReference type="ARBA" id="ARBA00022801"/>
    </source>
</evidence>
<dbReference type="SUPFAM" id="SSF50630">
    <property type="entry name" value="Acid proteases"/>
    <property type="match status" value="1"/>
</dbReference>
<dbReference type="CDD" id="cd05476">
    <property type="entry name" value="pepsin_A_like_plant"/>
    <property type="match status" value="1"/>
</dbReference>
<dbReference type="GO" id="GO:0006508">
    <property type="term" value="P:proteolysis"/>
    <property type="evidence" value="ECO:0007669"/>
    <property type="project" value="UniProtKB-KW"/>
</dbReference>
<evidence type="ECO:0000256" key="3">
    <source>
        <dbReference type="ARBA" id="ARBA00022750"/>
    </source>
</evidence>
<dbReference type="EMBL" id="JACEFO010001657">
    <property type="protein sequence ID" value="KAF8724803.1"/>
    <property type="molecule type" value="Genomic_DNA"/>
</dbReference>
<reference evidence="9" key="1">
    <citation type="submission" date="2020-07" db="EMBL/GenBank/DDBJ databases">
        <title>Genome sequence and genetic diversity analysis of an under-domesticated orphan crop, white fonio (Digitaria exilis).</title>
        <authorList>
            <person name="Bennetzen J.L."/>
            <person name="Chen S."/>
            <person name="Ma X."/>
            <person name="Wang X."/>
            <person name="Yssel A.E.J."/>
            <person name="Chaluvadi S.R."/>
            <person name="Johnson M."/>
            <person name="Gangashetty P."/>
            <person name="Hamidou F."/>
            <person name="Sanogo M.D."/>
            <person name="Zwaenepoel A."/>
            <person name="Wallace J."/>
            <person name="Van De Peer Y."/>
            <person name="Van Deynze A."/>
        </authorList>
    </citation>
    <scope>NUCLEOTIDE SEQUENCE</scope>
    <source>
        <tissue evidence="9">Leaves</tissue>
    </source>
</reference>
<keyword evidence="7" id="KW-0472">Membrane</keyword>
<comment type="caution">
    <text evidence="9">The sequence shown here is derived from an EMBL/GenBank/DDBJ whole genome shotgun (WGS) entry which is preliminary data.</text>
</comment>
<keyword evidence="4" id="KW-0378">Hydrolase</keyword>
<sequence length="665" mass="71248">MPPTPVTCDLSRKPHDLRLVITTHIAALGGVNVLVVLLASMAGDFPGSPSLSCFLFAAGRKPKACVRTTGRNAEVPNNGVLTLPAMHGSSNGASTSYKLFEYSAETTMPGRRSVASVLLALLFLRPVARAEAAGDAADIVVDDDGGPIHFDVSPPVVPRAAMERREHFRALEAKDMLRHRRMTSSSSSPGGDDRRQLARETGKVPEVMLDTEMFVELPMRSALNIAHVGMYLVSVRFGTPALPFNLVLDTANDLTWISCRLRRRKGKHYGRSSPSASAAQTMSVGGDAAAPASAPAKKERTKNVNYYRPALSSSWRRIRCLQVECGKLPYTTCNADNPASSCSYFQKYVNAARAAGVPSVLACFALHDDGTVTIGIYGREKATVALSDGKMAKLPGLVVGCSLKEAGSSVDAHDGVLGLGNGEISFGVMATSRFSNRVSFCLLSTDSDRNASSYLTFGPNPAVMGPGTMETAMIYNEEITQALGFQISRIVVAGEPLDIPPEVWNDPIHGGGAILDTGTSVTGLVAPAYNAVTAALDRYLAHLPRVTDVAGFEFCYNWTFTGDGVDPAHNVTVPSFALELDGGAVLEADAKSVLIPEVERGVACQAFRKLPEGPNMIGNVLMQEHIWEFEHKHGIIRFRKDKCANHHLKGNSSSDVHQAPPRFVN</sequence>
<evidence type="ECO:0000313" key="9">
    <source>
        <dbReference type="EMBL" id="KAF8724803.1"/>
    </source>
</evidence>
<keyword evidence="7" id="KW-1133">Transmembrane helix</keyword>
<evidence type="ECO:0000256" key="5">
    <source>
        <dbReference type="ARBA" id="ARBA00023180"/>
    </source>
</evidence>
<dbReference type="InterPro" id="IPR034161">
    <property type="entry name" value="Pepsin-like_plant"/>
</dbReference>
<comment type="similarity">
    <text evidence="1">Belongs to the peptidase A1 family.</text>
</comment>
<dbReference type="AlphaFoldDB" id="A0A835F0Y9"/>
<feature type="region of interest" description="Disordered" evidence="6">
    <location>
        <begin position="268"/>
        <end position="296"/>
    </location>
</feature>
<dbReference type="Pfam" id="PF14543">
    <property type="entry name" value="TAXi_N"/>
    <property type="match status" value="2"/>
</dbReference>
<dbReference type="InterPro" id="IPR033121">
    <property type="entry name" value="PEPTIDASE_A1"/>
</dbReference>
<name>A0A835F0Y9_9POAL</name>
<organism evidence="9 10">
    <name type="scientific">Digitaria exilis</name>
    <dbReference type="NCBI Taxonomy" id="1010633"/>
    <lineage>
        <taxon>Eukaryota</taxon>
        <taxon>Viridiplantae</taxon>
        <taxon>Streptophyta</taxon>
        <taxon>Embryophyta</taxon>
        <taxon>Tracheophyta</taxon>
        <taxon>Spermatophyta</taxon>
        <taxon>Magnoliopsida</taxon>
        <taxon>Liliopsida</taxon>
        <taxon>Poales</taxon>
        <taxon>Poaceae</taxon>
        <taxon>PACMAD clade</taxon>
        <taxon>Panicoideae</taxon>
        <taxon>Panicodae</taxon>
        <taxon>Paniceae</taxon>
        <taxon>Anthephorinae</taxon>
        <taxon>Digitaria</taxon>
    </lineage>
</organism>
<dbReference type="PROSITE" id="PS51767">
    <property type="entry name" value="PEPTIDASE_A1"/>
    <property type="match status" value="1"/>
</dbReference>
<accession>A0A835F0Y9</accession>
<evidence type="ECO:0000256" key="7">
    <source>
        <dbReference type="SAM" id="Phobius"/>
    </source>
</evidence>
<feature type="region of interest" description="Disordered" evidence="6">
    <location>
        <begin position="179"/>
        <end position="202"/>
    </location>
</feature>
<evidence type="ECO:0000256" key="6">
    <source>
        <dbReference type="SAM" id="MobiDB-lite"/>
    </source>
</evidence>
<dbReference type="Gene3D" id="2.40.70.10">
    <property type="entry name" value="Acid Proteases"/>
    <property type="match status" value="2"/>
</dbReference>
<dbReference type="PANTHER" id="PTHR47967:SF84">
    <property type="entry name" value="OS05G0596000 PROTEIN"/>
    <property type="match status" value="1"/>
</dbReference>
<keyword evidence="7" id="KW-0812">Transmembrane</keyword>
<feature type="compositionally biased region" description="Polar residues" evidence="6">
    <location>
        <begin position="272"/>
        <end position="283"/>
    </location>
</feature>
<gene>
    <name evidence="9" type="ORF">HU200_020740</name>
</gene>